<feature type="region of interest" description="Disordered" evidence="1">
    <location>
        <begin position="23"/>
        <end position="76"/>
    </location>
</feature>
<evidence type="ECO:0000256" key="1">
    <source>
        <dbReference type="SAM" id="MobiDB-lite"/>
    </source>
</evidence>
<proteinExistence type="predicted"/>
<sequence length="76" mass="8956">MSEKKKVIRVKDLVIEAENVFIEPQRKEHHDRKDHHGRNDRVDPFFGGRRRKDEVAGESKDRHDESSSSRGGFSWI</sequence>
<protein>
    <submittedName>
        <fullName evidence="2">Uncharacterized protein</fullName>
    </submittedName>
</protein>
<evidence type="ECO:0000313" key="2">
    <source>
        <dbReference type="EMBL" id="SFF73555.1"/>
    </source>
</evidence>
<keyword evidence="3" id="KW-1185">Reference proteome</keyword>
<dbReference type="Proteomes" id="UP000198897">
    <property type="component" value="Unassembled WGS sequence"/>
</dbReference>
<dbReference type="OrthoDB" id="2974714at2"/>
<dbReference type="EMBL" id="FOOG01000007">
    <property type="protein sequence ID" value="SFF73555.1"/>
    <property type="molecule type" value="Genomic_DNA"/>
</dbReference>
<feature type="compositionally biased region" description="Basic and acidic residues" evidence="1">
    <location>
        <begin position="51"/>
        <end position="67"/>
    </location>
</feature>
<accession>A0A1I2L2X3</accession>
<evidence type="ECO:0000313" key="3">
    <source>
        <dbReference type="Proteomes" id="UP000198897"/>
    </source>
</evidence>
<reference evidence="3" key="1">
    <citation type="submission" date="2016-10" db="EMBL/GenBank/DDBJ databases">
        <authorList>
            <person name="Varghese N."/>
            <person name="Submissions S."/>
        </authorList>
    </citation>
    <scope>NUCLEOTIDE SEQUENCE [LARGE SCALE GENOMIC DNA]</scope>
    <source>
        <strain evidence="3">FP5</strain>
    </source>
</reference>
<gene>
    <name evidence="2" type="ORF">SAMN05216353_10779</name>
</gene>
<organism evidence="2 3">
    <name type="scientific">Halobacillus alkaliphilus</name>
    <dbReference type="NCBI Taxonomy" id="396056"/>
    <lineage>
        <taxon>Bacteria</taxon>
        <taxon>Bacillati</taxon>
        <taxon>Bacillota</taxon>
        <taxon>Bacilli</taxon>
        <taxon>Bacillales</taxon>
        <taxon>Bacillaceae</taxon>
        <taxon>Halobacillus</taxon>
    </lineage>
</organism>
<dbReference type="RefSeq" id="WP_089751207.1">
    <property type="nucleotide sequence ID" value="NZ_FOOG01000007.1"/>
</dbReference>
<name>A0A1I2L2X3_9BACI</name>
<dbReference type="AlphaFoldDB" id="A0A1I2L2X3"/>
<feature type="compositionally biased region" description="Basic residues" evidence="1">
    <location>
        <begin position="27"/>
        <end position="36"/>
    </location>
</feature>